<gene>
    <name evidence="1" type="ORF">CW354_07785</name>
</gene>
<accession>A0A2S7K6W2</accession>
<evidence type="ECO:0000313" key="1">
    <source>
        <dbReference type="EMBL" id="PQA88198.1"/>
    </source>
</evidence>
<protein>
    <submittedName>
        <fullName evidence="1">Uncharacterized protein</fullName>
    </submittedName>
</protein>
<organism evidence="1 2">
    <name type="scientific">Hyphococcus luteus</name>
    <dbReference type="NCBI Taxonomy" id="2058213"/>
    <lineage>
        <taxon>Bacteria</taxon>
        <taxon>Pseudomonadati</taxon>
        <taxon>Pseudomonadota</taxon>
        <taxon>Alphaproteobacteria</taxon>
        <taxon>Parvularculales</taxon>
        <taxon>Parvularculaceae</taxon>
        <taxon>Hyphococcus</taxon>
    </lineage>
</organism>
<reference evidence="1 2" key="1">
    <citation type="submission" date="2017-12" db="EMBL/GenBank/DDBJ databases">
        <authorList>
            <person name="Hurst M.R.H."/>
        </authorList>
    </citation>
    <scope>NUCLEOTIDE SEQUENCE [LARGE SCALE GENOMIC DNA]</scope>
    <source>
        <strain evidence="1 2">SY-3-19</strain>
    </source>
</reference>
<keyword evidence="2" id="KW-1185">Reference proteome</keyword>
<dbReference type="AlphaFoldDB" id="A0A2S7K6W2"/>
<name>A0A2S7K6W2_9PROT</name>
<comment type="caution">
    <text evidence="1">The sequence shown here is derived from an EMBL/GenBank/DDBJ whole genome shotgun (WGS) entry which is preliminary data.</text>
</comment>
<proteinExistence type="predicted"/>
<evidence type="ECO:0000313" key="2">
    <source>
        <dbReference type="Proteomes" id="UP000239504"/>
    </source>
</evidence>
<dbReference type="EMBL" id="PJCH01000005">
    <property type="protein sequence ID" value="PQA88198.1"/>
    <property type="molecule type" value="Genomic_DNA"/>
</dbReference>
<sequence>MFKSESDGWVEVYADSSKQPDEYGQHAGSAMTVKGQDFEIDGNIFLFPVRQDKFLDTEFIVVAYNDEKTSIRVRPDTDDRFAFLEVMTEIDGRRERALDFSSMMPGARAHVGDAIYELHKDGWYLGETKISATNSR</sequence>
<dbReference type="Proteomes" id="UP000239504">
    <property type="component" value="Unassembled WGS sequence"/>
</dbReference>